<dbReference type="InterPro" id="IPR013783">
    <property type="entry name" value="Ig-like_fold"/>
</dbReference>
<keyword evidence="4" id="KW-1133">Transmembrane helix</keyword>
<dbReference type="SUPFAM" id="SSF81296">
    <property type="entry name" value="E set domains"/>
    <property type="match status" value="2"/>
</dbReference>
<dbReference type="InterPro" id="IPR011936">
    <property type="entry name" value="Myxo_disulph_rpt"/>
</dbReference>
<feature type="domain" description="IPT/TIG" evidence="5">
    <location>
        <begin position="439"/>
        <end position="513"/>
    </location>
</feature>
<evidence type="ECO:0000256" key="1">
    <source>
        <dbReference type="ARBA" id="ARBA00022729"/>
    </source>
</evidence>
<evidence type="ECO:0000256" key="4">
    <source>
        <dbReference type="SAM" id="Phobius"/>
    </source>
</evidence>
<evidence type="ECO:0000256" key="3">
    <source>
        <dbReference type="ARBA" id="ARBA00023157"/>
    </source>
</evidence>
<dbReference type="InterPro" id="IPR014756">
    <property type="entry name" value="Ig_E-set"/>
</dbReference>
<keyword evidence="4" id="KW-0472">Membrane</keyword>
<feature type="transmembrane region" description="Helical" evidence="4">
    <location>
        <begin position="7"/>
        <end position="29"/>
    </location>
</feature>
<protein>
    <recommendedName>
        <fullName evidence="5">IPT/TIG domain-containing protein</fullName>
    </recommendedName>
</protein>
<name>A0A1F5SYS7_9BACT</name>
<comment type="caution">
    <text evidence="6">The sequence shown here is derived from an EMBL/GenBank/DDBJ whole genome shotgun (WGS) entry which is preliminary data.</text>
</comment>
<keyword evidence="1" id="KW-0732">Signal</keyword>
<dbReference type="NCBIfam" id="TIGR02232">
    <property type="entry name" value="myxo_disulf_rpt"/>
    <property type="match status" value="2"/>
</dbReference>
<dbReference type="Proteomes" id="UP000179001">
    <property type="component" value="Unassembled WGS sequence"/>
</dbReference>
<dbReference type="Gene3D" id="2.60.40.10">
    <property type="entry name" value="Immunoglobulins"/>
    <property type="match status" value="4"/>
</dbReference>
<evidence type="ECO:0000256" key="2">
    <source>
        <dbReference type="ARBA" id="ARBA00022737"/>
    </source>
</evidence>
<proteinExistence type="predicted"/>
<dbReference type="Pfam" id="PF01833">
    <property type="entry name" value="TIG"/>
    <property type="match status" value="2"/>
</dbReference>
<dbReference type="STRING" id="1798002.A2478_05340"/>
<feature type="transmembrane region" description="Helical" evidence="4">
    <location>
        <begin position="99"/>
        <end position="121"/>
    </location>
</feature>
<gene>
    <name evidence="6" type="ORF">A2478_05340</name>
</gene>
<dbReference type="CDD" id="cd00102">
    <property type="entry name" value="IPT"/>
    <property type="match status" value="1"/>
</dbReference>
<feature type="transmembrane region" description="Helical" evidence="4">
    <location>
        <begin position="63"/>
        <end position="87"/>
    </location>
</feature>
<dbReference type="InterPro" id="IPR002909">
    <property type="entry name" value="IPT_dom"/>
</dbReference>
<reference evidence="6 7" key="1">
    <citation type="journal article" date="2016" name="Nat. Commun.">
        <title>Thousands of microbial genomes shed light on interconnected biogeochemical processes in an aquifer system.</title>
        <authorList>
            <person name="Anantharaman K."/>
            <person name="Brown C.T."/>
            <person name="Hug L.A."/>
            <person name="Sharon I."/>
            <person name="Castelle C.J."/>
            <person name="Probst A.J."/>
            <person name="Thomas B.C."/>
            <person name="Singh A."/>
            <person name="Wilkins M.J."/>
            <person name="Karaoz U."/>
            <person name="Brodie E.L."/>
            <person name="Williams K.H."/>
            <person name="Hubbard S.S."/>
            <person name="Banfield J.F."/>
        </authorList>
    </citation>
    <scope>NUCLEOTIDE SEQUENCE [LARGE SCALE GENOMIC DNA]</scope>
</reference>
<evidence type="ECO:0000259" key="5">
    <source>
        <dbReference type="Pfam" id="PF01833"/>
    </source>
</evidence>
<keyword evidence="2" id="KW-0677">Repeat</keyword>
<accession>A0A1F5SYS7</accession>
<keyword evidence="3" id="KW-1015">Disulfide bond</keyword>
<dbReference type="EMBL" id="MFGJ01000007">
    <property type="protein sequence ID" value="OGF31878.1"/>
    <property type="molecule type" value="Genomic_DNA"/>
</dbReference>
<sequence length="2661" mass="285807">MIKQKTLSGLLVALMFMVVAIFFVFPVIAHAQNSIVEGTQLVGEATVLGAEDPRIIVGRVIRIFLGFLGVVTIAVILYGGFLYMISGGSEAGVDKAKQWIINGVIGLAIILSAFALTSFIINRLSEATGSGQQSTPIDNAGGSGGTGVVFSVSISPRGNDRPITSLVKVTYPFGRVPLSDNDYQNAKDNIKVYKLVDGEEQAVAGQISVLNRIITFTPDTVCPEGCNKPNCFDSGSSYIVKVLNLQDQTGETINCASQLEGYCQSSAFTTSSFCDTDNPEVSINSLSPSPVQQNFDIAADVSANDVGGLQSVELCPTKQTDLADSCQLFSLSGDSQSEYLSIINSQTTGFELGWHTSTFSALDLSDNSGQTTKRFLVASSSCFNDANDFDCTLPDCEVDQCPACTNPEGCDYVCQEGINCTELNGVTTCETSCQLWPYPVIESVLPASGPVGSFVTLRGKNFRSFSDQSQITFNGQEAQLACGRTGSWLDTQVVVRVPENGNGPIILTDKNGNYNNTSDLESPGWKGNYSINADNSNWIGLCSVVNQQSNLPSGEVTSLANAVGENFGSTGEVYFNQFTTSEVSRTNTTITGIRIPNLAPGNVPVQVGRDNFPGLYSNPVNFRVEKSADALEIISISQNPAPSGQLITIEGKNFGSSGTVNFLSGTDSFLADSVCQNFWSDNQLKIKIPEQLDNGSFVLQVSGVKGVDSKDFVVNNDLPVSPGICSLSPNNGSPGTKINIVGTGFGNSPAQIKFFKSDGVYEIVEGFALTDVEWTDASIEGVVVPALAKTGNVYVSRNGADSNPAQFTVGRCSAGSCGAGQVCCNDNYCSLTSECQAEVTSCEYGWYFSTGRIPRVPKIIERTCSAGEYNESPSPTKNSGSACPNSVIAFSFNMEMAPSSFLEEGNQIEVRKCILPGVQCNLDTCEADRCESSTYSFSVRGVVEGEPDIYELSNSNFEGEEITEVSLKNYGTLGADFWYQVKVPAGLSSSPLNGEVQQMSNDYVWRFHTGSQDCSINSVVVNPSDGVLDSIADTQKYVVNGQGQNCSIINVSLYDWSWSIESKYLGLIERLSSAGLNGDEALFGLLSGVTNPETPANDPVDITASAVLSSNTVSDSANLSVQLLDPKVIDFWPNCDQACRNAELGAEFNTFIKKESLFNNNTNISLYRCNDQNCLSVVGQDNLLSNNSASPEILCDSTTGETTIAGTNVCNRLTVSPNTALEPSVYYRLVIKDNILSISNKNLTGLNFNTQAEIGTCGNGVLEADAGEQCEAICKNTAGNSCDFGADGCVCSLGNNPVCSNDCRLVGFPDCDNSEFGACCGNGVLETYPTLSLSEQCEATNCSKVDRVIFTGSQALSTCNQYLDTTTDDIISTACSCSDPKTCDSPVCASYCKENISQTCTQDSLNCTCIEPKVCTQDTTKFCSADAPACTCQAQKACQLADGSIGLACTTSSVGCNCLEVGTFEKMPTEQCFSPDPVKGNCIKVAHCAENPAQVCTGNISACTCSPITSIPNYSCPSERQICQTECSISKRSTCTAGDPDCICSFPSGCSSCVTQTESTDQITAFDAYSFVFKVRDGEAYCRPDRVDVNPGQYTSVRAGDEIVYSASSYGAPDICSAAGQRLNPYDYNWRWDEFSNPTKAINLNSSVSYDANNPAHRKLISIFESIYLQQINPGCTENCLNLGSEPYQAVCGNSLVEVGEECDDGNVNNNDGCTDICLYSGTTACFGDSVLDSGAICCGNGTINFSEDCDDGNNASGDGCSAVCLNEGSTASGFTCGNSLKELGEDDDFGQLNQKFGLNNKCLYSGSNIKSSDRVAICGNGTIESGEECEPISVNCLDSNGSTCNPTRDSRCSCEQYSDAICSNTCLLSGFPACDQSTTRNCCGNGLGETYDGYEEECEYICQDAGKSCSYGSAGCSCIAPSWCTSECLNNGSAIIAGTSCNDGSVDPGEDYQCEGDDSGASFGSPKSLITVLGYLSIATSEETAMVRATLTENVTAEEKTAGATGISLQDSGELKYIYSGQAGPTPPGCDPNNPPRATMVSPDLANPVCRNSAIFVSYDLLLDDLLTGTSTASSHVEIEYQAENCTTGSLSFIGQIKDWFRKIFISSASALDWCKLDKGQYQITIRPISDKTQTSIFIQPNEILKSTRYKIILKDLKNNCRMSIPKQEFTFDVSTDICHFDSVGVDPAEKYATTVNETWSVHRFAKAGSNILFSTADYSWTWDNWRIDDGGLNIVSITNPAPDEFEASAGTQNGTATITAKAHIARDQFYGESGRTIEGSGIVTTFLCENPQTLDFPFDNLQMPYCRDAGQSNVLDDDLPAISVIPAGQAANEQNLLHQYFLLRQADITNDFSSDAISLRVYSNPGNLSARDWYLTNVPNAKTVVTEIKVDCATDPLYQTEICYYGVQDGNTIYISGGNKASVETQGTINRRLFNNIYVLGYNQQASPNTINIFSQLVDNISLNTNVSTSDELWAIKRDIKRVNDIVSIRQLLSSYYTQHSTLPKLESGTYLRSNVYSPWPSWQAEFANVLGRALSVDPVNSFASYEPSSLPEYNGVSCDNTNNGRKCFTSSDSCFTVNNQSICSLCRTGTDPKTCFNSETQEYQSNSFRSSHPFSGRDYVYWYTFNSFNSAQLDYKLEGILKGYYDSFSNNPDINISF</sequence>
<evidence type="ECO:0000313" key="7">
    <source>
        <dbReference type="Proteomes" id="UP000179001"/>
    </source>
</evidence>
<organism evidence="6 7">
    <name type="scientific">Candidatus Falkowbacteria bacterium RIFOXYC2_FULL_36_12</name>
    <dbReference type="NCBI Taxonomy" id="1798002"/>
    <lineage>
        <taxon>Bacteria</taxon>
        <taxon>Candidatus Falkowiibacteriota</taxon>
    </lineage>
</organism>
<evidence type="ECO:0000313" key="6">
    <source>
        <dbReference type="EMBL" id="OGF31878.1"/>
    </source>
</evidence>
<keyword evidence="4" id="KW-0812">Transmembrane</keyword>
<feature type="domain" description="IPT/TIG" evidence="5">
    <location>
        <begin position="633"/>
        <end position="705"/>
    </location>
</feature>